<keyword evidence="9 13" id="KW-1133">Transmembrane helix</keyword>
<keyword evidence="8 13" id="KW-0653">Protein transport</keyword>
<comment type="caution">
    <text evidence="15">The sequence shown here is derived from an EMBL/GenBank/DDBJ whole genome shotgun (WGS) entry which is preliminary data.</text>
</comment>
<evidence type="ECO:0000256" key="11">
    <source>
        <dbReference type="ARBA" id="ARBA00023225"/>
    </source>
</evidence>
<dbReference type="AlphaFoldDB" id="A0A9J6RI20"/>
<keyword evidence="11 13" id="KW-1006">Bacterial flagellum protein export</keyword>
<evidence type="ECO:0000256" key="14">
    <source>
        <dbReference type="SAM" id="MobiDB-lite"/>
    </source>
</evidence>
<evidence type="ECO:0000256" key="6">
    <source>
        <dbReference type="ARBA" id="ARBA00022692"/>
    </source>
</evidence>
<keyword evidence="6 13" id="KW-0812">Transmembrane</keyword>
<dbReference type="PANTHER" id="PTHR30531:SF12">
    <property type="entry name" value="FLAGELLAR BIOSYNTHETIC PROTEIN FLHB"/>
    <property type="match status" value="1"/>
</dbReference>
<evidence type="ECO:0000256" key="12">
    <source>
        <dbReference type="ARBA" id="ARBA00025078"/>
    </source>
</evidence>
<dbReference type="GO" id="GO:0009306">
    <property type="term" value="P:protein secretion"/>
    <property type="evidence" value="ECO:0007669"/>
    <property type="project" value="InterPro"/>
</dbReference>
<evidence type="ECO:0000256" key="4">
    <source>
        <dbReference type="ARBA" id="ARBA00022448"/>
    </source>
</evidence>
<dbReference type="PRINTS" id="PR00950">
    <property type="entry name" value="TYPE3IMSPROT"/>
</dbReference>
<dbReference type="Gene3D" id="3.40.1690.10">
    <property type="entry name" value="secretion proteins EscU"/>
    <property type="match status" value="1"/>
</dbReference>
<dbReference type="NCBIfam" id="TIGR00328">
    <property type="entry name" value="flhB"/>
    <property type="match status" value="1"/>
</dbReference>
<keyword evidence="15" id="KW-0282">Flagellum</keyword>
<comment type="caution">
    <text evidence="13">Lacks conserved residue(s) required for the propagation of feature annotation.</text>
</comment>
<dbReference type="SUPFAM" id="SSF160544">
    <property type="entry name" value="EscU C-terminal domain-like"/>
    <property type="match status" value="1"/>
</dbReference>
<organism evidence="15 16">
    <name type="scientific">Dasania phycosphaerae</name>
    <dbReference type="NCBI Taxonomy" id="2950436"/>
    <lineage>
        <taxon>Bacteria</taxon>
        <taxon>Pseudomonadati</taxon>
        <taxon>Pseudomonadota</taxon>
        <taxon>Gammaproteobacteria</taxon>
        <taxon>Cellvibrionales</taxon>
        <taxon>Spongiibacteraceae</taxon>
        <taxon>Dasania</taxon>
    </lineage>
</organism>
<keyword evidence="4 13" id="KW-0813">Transport</keyword>
<feature type="compositionally biased region" description="Basic and acidic residues" evidence="14">
    <location>
        <begin position="7"/>
        <end position="26"/>
    </location>
</feature>
<evidence type="ECO:0000256" key="5">
    <source>
        <dbReference type="ARBA" id="ARBA00022475"/>
    </source>
</evidence>
<accession>A0A9J6RI20</accession>
<dbReference type="Pfam" id="PF01312">
    <property type="entry name" value="Bac_export_2"/>
    <property type="match status" value="1"/>
</dbReference>
<gene>
    <name evidence="13 15" type="primary">flhB</name>
    <name evidence="15" type="ORF">O0V09_02735</name>
</gene>
<evidence type="ECO:0000256" key="2">
    <source>
        <dbReference type="ARBA" id="ARBA00010690"/>
    </source>
</evidence>
<comment type="similarity">
    <text evidence="2 13">Belongs to the type III secretion exporter family.</text>
</comment>
<reference evidence="15 16" key="1">
    <citation type="submission" date="2022-12" db="EMBL/GenBank/DDBJ databases">
        <title>Dasania phycosphaerae sp. nov., isolated from particulate material of the south coast of Korea.</title>
        <authorList>
            <person name="Jiang Y."/>
        </authorList>
    </citation>
    <scope>NUCLEOTIDE SEQUENCE [LARGE SCALE GENOMIC DNA]</scope>
    <source>
        <strain evidence="15 16">GY-19</strain>
    </source>
</reference>
<sequence length="390" mass="42876">MAENENGQEKTEEPTPRKLQKAKDDGQIARSKELNTTFVLVGGVLGLISFGGDLAEALKNVMRYNFSLDRAAAFDEQMMVAHLAATAYSAIQALTPFMLILAVAAFVGNILLGGWMLSGKALMPKFSRLNLIKGMGRLFSANSLVELTKSLAKFLLVASITALVLNFYQGELLNLGVSSIQEAVPHAIEVVSYSVLAISATTIFIAVFDVPYQLYSHKKKLKMTLQEVKDEMKDSEGKPEVKSRIRQLQREVAQRRMMAEVPNADVVITNPEHFSVALRYDLEGSGAPVVVAKGTDQIALKIREIAVAHEVMMMEAPPLARAIYFTTELDEEIPGQLYMAVAQVLAYVFQLKAYRKGEGAKPKPMADIDVPDDVHYGVDGKIIRPDKPET</sequence>
<evidence type="ECO:0000313" key="15">
    <source>
        <dbReference type="EMBL" id="MCZ0864099.1"/>
    </source>
</evidence>
<keyword evidence="10 13" id="KW-0472">Membrane</keyword>
<evidence type="ECO:0000313" key="16">
    <source>
        <dbReference type="Proteomes" id="UP001069090"/>
    </source>
</evidence>
<comment type="subcellular location">
    <subcellularLocation>
        <location evidence="1">Cell membrane</location>
        <topology evidence="1">Multi-pass membrane protein</topology>
    </subcellularLocation>
</comment>
<dbReference type="GO" id="GO:0005886">
    <property type="term" value="C:plasma membrane"/>
    <property type="evidence" value="ECO:0007669"/>
    <property type="project" value="UniProtKB-SubCell"/>
</dbReference>
<comment type="function">
    <text evidence="12 13">Required for formation of the rod structure in the basal body of the flagellar apparatus. Together with FliI and FliH, may constitute the export apparatus of flagellin.</text>
</comment>
<dbReference type="InterPro" id="IPR006135">
    <property type="entry name" value="T3SS_substrate_exporter"/>
</dbReference>
<protein>
    <recommendedName>
        <fullName evidence="3 13">Flagellar biosynthetic protein FlhB</fullName>
    </recommendedName>
</protein>
<dbReference type="RefSeq" id="WP_258330257.1">
    <property type="nucleotide sequence ID" value="NZ_JAPTGG010000002.1"/>
</dbReference>
<feature type="transmembrane region" description="Helical" evidence="13">
    <location>
        <begin position="97"/>
        <end position="118"/>
    </location>
</feature>
<dbReference type="Gene3D" id="6.10.250.2080">
    <property type="match status" value="1"/>
</dbReference>
<feature type="transmembrane region" description="Helical" evidence="13">
    <location>
        <begin position="151"/>
        <end position="170"/>
    </location>
</feature>
<keyword evidence="7 13" id="KW-1005">Bacterial flagellum biogenesis</keyword>
<evidence type="ECO:0000256" key="8">
    <source>
        <dbReference type="ARBA" id="ARBA00022927"/>
    </source>
</evidence>
<evidence type="ECO:0000256" key="3">
    <source>
        <dbReference type="ARBA" id="ARBA00021622"/>
    </source>
</evidence>
<dbReference type="Proteomes" id="UP001069090">
    <property type="component" value="Unassembled WGS sequence"/>
</dbReference>
<dbReference type="InterPro" id="IPR006136">
    <property type="entry name" value="FlhB"/>
</dbReference>
<dbReference type="EMBL" id="JAPTGG010000002">
    <property type="protein sequence ID" value="MCZ0864099.1"/>
    <property type="molecule type" value="Genomic_DNA"/>
</dbReference>
<evidence type="ECO:0000256" key="7">
    <source>
        <dbReference type="ARBA" id="ARBA00022795"/>
    </source>
</evidence>
<keyword evidence="15" id="KW-0966">Cell projection</keyword>
<keyword evidence="5 13" id="KW-1003">Cell membrane</keyword>
<proteinExistence type="inferred from homology"/>
<dbReference type="FunFam" id="3.40.1690.10:FF:000001">
    <property type="entry name" value="Flagellar biosynthetic protein FlhB"/>
    <property type="match status" value="1"/>
</dbReference>
<feature type="transmembrane region" description="Helical" evidence="13">
    <location>
        <begin position="190"/>
        <end position="212"/>
    </location>
</feature>
<evidence type="ECO:0000256" key="9">
    <source>
        <dbReference type="ARBA" id="ARBA00022989"/>
    </source>
</evidence>
<keyword evidence="16" id="KW-1185">Reference proteome</keyword>
<keyword evidence="15" id="KW-0969">Cilium</keyword>
<dbReference type="GO" id="GO:0044780">
    <property type="term" value="P:bacterial-type flagellum assembly"/>
    <property type="evidence" value="ECO:0007669"/>
    <property type="project" value="InterPro"/>
</dbReference>
<dbReference type="PANTHER" id="PTHR30531">
    <property type="entry name" value="FLAGELLAR BIOSYNTHETIC PROTEIN FLHB"/>
    <property type="match status" value="1"/>
</dbReference>
<feature type="region of interest" description="Disordered" evidence="14">
    <location>
        <begin position="1"/>
        <end position="26"/>
    </location>
</feature>
<evidence type="ECO:0000256" key="10">
    <source>
        <dbReference type="ARBA" id="ARBA00023136"/>
    </source>
</evidence>
<evidence type="ECO:0000256" key="1">
    <source>
        <dbReference type="ARBA" id="ARBA00004651"/>
    </source>
</evidence>
<name>A0A9J6RI20_9GAMM</name>
<evidence type="ECO:0000256" key="13">
    <source>
        <dbReference type="RuleBase" id="RU364091"/>
    </source>
</evidence>
<dbReference type="InterPro" id="IPR029025">
    <property type="entry name" value="T3SS_substrate_exporter_C"/>
</dbReference>